<dbReference type="GO" id="GO:0016787">
    <property type="term" value="F:hydrolase activity"/>
    <property type="evidence" value="ECO:0007669"/>
    <property type="project" value="UniProtKB-KW"/>
</dbReference>
<protein>
    <submittedName>
        <fullName evidence="9">P-loop containing nucleoside triphosphate hydrolases superfamily protein</fullName>
    </submittedName>
</protein>
<feature type="domain" description="Myosin motor" evidence="8">
    <location>
        <begin position="1"/>
        <end position="646"/>
    </location>
</feature>
<gene>
    <name evidence="9" type="ORF">Acr_00g0089950</name>
</gene>
<accession>A0A7J0DX38</accession>
<keyword evidence="4" id="KW-0505">Motor protein</keyword>
<evidence type="ECO:0000256" key="4">
    <source>
        <dbReference type="ARBA" id="ARBA00023175"/>
    </source>
</evidence>
<sequence length="646" mass="72146">MIQTREVSSACTRGALEDKHHVTPGPDDMTILYLQDQYQSEDIWSGQCDDPVTVRQPHQDVAMLTGLQIDGAPVIGPGEVVDPDDLCLRLLGRVPLHTTYRSDNLKLTWLASSFLTPPDEATEDKLITYARAYIMYLFGGVKFMNSAGNTVPFGLSQHIPDCVDTGDELHDIIRQGSREGNWLLIHAAYLDMWHAKRDHIFVERYLTIDLDSYMRWTIGEIYPNLNLRNAKHAGQAGVWTTFAAFPLLTSRLQGFTANPNFRPLRTLIFTQQRLGLRLSSKDADKEAFDEDEVDEGVKLFPGRKLEYEPKHCAKHRNERDRDLMIVVEFSAEDPYGRAVALLDFKSGLFKHYHFLLRQGRGQLYFHSVIPYAYPCEDFFSEKTGPEILSALRTGIDLGFFDLNELSKPLLGDDVFPLVISAEPRLPALEKDKQLGKTETAKIAMQFLAALGGGSGIEYEILKTNPILEAFGNVKTSRNNNSSRFGKLTEVNFPGDIISTNLHISIGIVGKQCIIYHALQPCDDQPIVDDSCLTIVYYLLWEARKAASTLHEGVDEMRCAMANNTLDLCRHGLQEVGEAEHLDAALADDEIAFREWGQVVRDAGPFTSVPSPSMSWDDDSAAGPSSILDGGDPSTTAPDRSTRCGNW</sequence>
<dbReference type="EMBL" id="BJWL01000438">
    <property type="protein sequence ID" value="GFS44375.1"/>
    <property type="molecule type" value="Genomic_DNA"/>
</dbReference>
<dbReference type="GO" id="GO:0016020">
    <property type="term" value="C:membrane"/>
    <property type="evidence" value="ECO:0007669"/>
    <property type="project" value="TreeGrafter"/>
</dbReference>
<dbReference type="PANTHER" id="PTHR13140">
    <property type="entry name" value="MYOSIN"/>
    <property type="match status" value="1"/>
</dbReference>
<dbReference type="Proteomes" id="UP000585474">
    <property type="component" value="Unassembled WGS sequence"/>
</dbReference>
<evidence type="ECO:0000313" key="9">
    <source>
        <dbReference type="EMBL" id="GFS44375.1"/>
    </source>
</evidence>
<dbReference type="InterPro" id="IPR001609">
    <property type="entry name" value="Myosin_head_motor_dom-like"/>
</dbReference>
<keyword evidence="9" id="KW-0378">Hydrolase</keyword>
<dbReference type="Pfam" id="PF25335">
    <property type="entry name" value="GRDP_C"/>
    <property type="match status" value="1"/>
</dbReference>
<feature type="region of interest" description="Disordered" evidence="7">
    <location>
        <begin position="609"/>
        <end position="646"/>
    </location>
</feature>
<dbReference type="GO" id="GO:0051015">
    <property type="term" value="F:actin filament binding"/>
    <property type="evidence" value="ECO:0007669"/>
    <property type="project" value="TreeGrafter"/>
</dbReference>
<comment type="caution">
    <text evidence="6">Lacks conserved residue(s) required for the propagation of feature annotation.</text>
</comment>
<dbReference type="OrthoDB" id="10684391at2759"/>
<evidence type="ECO:0000256" key="2">
    <source>
        <dbReference type="ARBA" id="ARBA00022840"/>
    </source>
</evidence>
<comment type="caution">
    <text evidence="9">The sequence shown here is derived from an EMBL/GenBank/DDBJ whole genome shotgun (WGS) entry which is preliminary data.</text>
</comment>
<dbReference type="AlphaFoldDB" id="A0A7J0DX38"/>
<dbReference type="PROSITE" id="PS51456">
    <property type="entry name" value="MYOSIN_MOTOR"/>
    <property type="match status" value="1"/>
</dbReference>
<reference evidence="10" key="1">
    <citation type="submission" date="2019-07" db="EMBL/GenBank/DDBJ databases">
        <title>De Novo Assembly of kiwifruit Actinidia rufa.</title>
        <authorList>
            <person name="Sugita-Konishi S."/>
            <person name="Sato K."/>
            <person name="Mori E."/>
            <person name="Abe Y."/>
            <person name="Kisaki G."/>
            <person name="Hamano K."/>
            <person name="Suezawa K."/>
            <person name="Otani M."/>
            <person name="Fukuda T."/>
            <person name="Manabe T."/>
            <person name="Gomi K."/>
            <person name="Tabuchi M."/>
            <person name="Akimitsu K."/>
            <person name="Kataoka I."/>
        </authorList>
    </citation>
    <scope>NUCLEOTIDE SEQUENCE [LARGE SCALE GENOMIC DNA]</scope>
    <source>
        <strain evidence="10">cv. Fuchu</strain>
    </source>
</reference>
<dbReference type="GO" id="GO:0007015">
    <property type="term" value="P:actin filament organization"/>
    <property type="evidence" value="ECO:0007669"/>
    <property type="project" value="TreeGrafter"/>
</dbReference>
<dbReference type="GO" id="GO:0016459">
    <property type="term" value="C:myosin complex"/>
    <property type="evidence" value="ECO:0007669"/>
    <property type="project" value="UniProtKB-KW"/>
</dbReference>
<evidence type="ECO:0000256" key="3">
    <source>
        <dbReference type="ARBA" id="ARBA00023123"/>
    </source>
</evidence>
<evidence type="ECO:0000259" key="8">
    <source>
        <dbReference type="PROSITE" id="PS51456"/>
    </source>
</evidence>
<keyword evidence="2" id="KW-0067">ATP-binding</keyword>
<feature type="compositionally biased region" description="Polar residues" evidence="7">
    <location>
        <begin position="632"/>
        <end position="646"/>
    </location>
</feature>
<dbReference type="GO" id="GO:0005524">
    <property type="term" value="F:ATP binding"/>
    <property type="evidence" value="ECO:0007669"/>
    <property type="project" value="UniProtKB-KW"/>
</dbReference>
<name>A0A7J0DX38_9ERIC</name>
<evidence type="ECO:0000256" key="7">
    <source>
        <dbReference type="SAM" id="MobiDB-lite"/>
    </source>
</evidence>
<keyword evidence="5 6" id="KW-0009">Actin-binding</keyword>
<dbReference type="GO" id="GO:0005737">
    <property type="term" value="C:cytoplasm"/>
    <property type="evidence" value="ECO:0007669"/>
    <property type="project" value="TreeGrafter"/>
</dbReference>
<evidence type="ECO:0000256" key="6">
    <source>
        <dbReference type="PROSITE-ProRule" id="PRU00782"/>
    </source>
</evidence>
<dbReference type="InterPro" id="IPR057518">
    <property type="entry name" value="GRDP_C"/>
</dbReference>
<dbReference type="SUPFAM" id="SSF52540">
    <property type="entry name" value="P-loop containing nucleoside triphosphate hydrolases"/>
    <property type="match status" value="1"/>
</dbReference>
<dbReference type="GO" id="GO:0000146">
    <property type="term" value="F:microfilament motor activity"/>
    <property type="evidence" value="ECO:0007669"/>
    <property type="project" value="TreeGrafter"/>
</dbReference>
<keyword evidence="1" id="KW-0547">Nucleotide-binding</keyword>
<evidence type="ECO:0000256" key="1">
    <source>
        <dbReference type="ARBA" id="ARBA00022741"/>
    </source>
</evidence>
<dbReference type="PANTHER" id="PTHR13140:SF780">
    <property type="entry name" value="MYOSIN-1"/>
    <property type="match status" value="1"/>
</dbReference>
<dbReference type="Pfam" id="PF00063">
    <property type="entry name" value="Myosin_head"/>
    <property type="match status" value="1"/>
</dbReference>
<dbReference type="InterPro" id="IPR036961">
    <property type="entry name" value="Kinesin_motor_dom_sf"/>
</dbReference>
<proteinExistence type="inferred from homology"/>
<dbReference type="PRINTS" id="PR00193">
    <property type="entry name" value="MYOSINHEAVY"/>
</dbReference>
<evidence type="ECO:0000313" key="10">
    <source>
        <dbReference type="Proteomes" id="UP000585474"/>
    </source>
</evidence>
<organism evidence="9 10">
    <name type="scientific">Actinidia rufa</name>
    <dbReference type="NCBI Taxonomy" id="165716"/>
    <lineage>
        <taxon>Eukaryota</taxon>
        <taxon>Viridiplantae</taxon>
        <taxon>Streptophyta</taxon>
        <taxon>Embryophyta</taxon>
        <taxon>Tracheophyta</taxon>
        <taxon>Spermatophyta</taxon>
        <taxon>Magnoliopsida</taxon>
        <taxon>eudicotyledons</taxon>
        <taxon>Gunneridae</taxon>
        <taxon>Pentapetalae</taxon>
        <taxon>asterids</taxon>
        <taxon>Ericales</taxon>
        <taxon>Actinidiaceae</taxon>
        <taxon>Actinidia</taxon>
    </lineage>
</organism>
<comment type="similarity">
    <text evidence="6">Belongs to the TRAFAC class myosin-kinesin ATPase superfamily. Myosin family.</text>
</comment>
<dbReference type="Gene3D" id="3.40.850.10">
    <property type="entry name" value="Kinesin motor domain"/>
    <property type="match status" value="1"/>
</dbReference>
<dbReference type="InterPro" id="IPR027417">
    <property type="entry name" value="P-loop_NTPase"/>
</dbReference>
<evidence type="ECO:0000256" key="5">
    <source>
        <dbReference type="ARBA" id="ARBA00023203"/>
    </source>
</evidence>
<keyword evidence="3 6" id="KW-0518">Myosin</keyword>
<keyword evidence="10" id="KW-1185">Reference proteome</keyword>